<name>A0A9P6D532_9AGAR</name>
<proteinExistence type="predicted"/>
<evidence type="ECO:0000313" key="2">
    <source>
        <dbReference type="EMBL" id="KAF9483655.1"/>
    </source>
</evidence>
<comment type="caution">
    <text evidence="2">The sequence shown here is derived from an EMBL/GenBank/DDBJ whole genome shotgun (WGS) entry which is preliminary data.</text>
</comment>
<dbReference type="Proteomes" id="UP000807469">
    <property type="component" value="Unassembled WGS sequence"/>
</dbReference>
<feature type="domain" description="DUF3074" evidence="1">
    <location>
        <begin position="79"/>
        <end position="236"/>
    </location>
</feature>
<evidence type="ECO:0000259" key="1">
    <source>
        <dbReference type="Pfam" id="PF11274"/>
    </source>
</evidence>
<keyword evidence="3" id="KW-1185">Reference proteome</keyword>
<gene>
    <name evidence="2" type="ORF">BDN70DRAFT_276934</name>
</gene>
<sequence length="254" mass="28828">MSSAAAYEIPKILTLNAGLKPSSVPTDDVLIKHAQDILQASASWQEGKTYQNIKTFVWEERPKTTKKSHRWYCLVARIKKDDISFDKMWSKVGRNQVWHQKSHLPSIAKATRIQYISETYSIWNMLVTLPPPLSPRVYTLCQASSLLEYSHNRRGIVVTLPIDLGSRSTEELAVVEDRGIRGRCVSIEHILEIDGGFFEWRKVACRDPGGMIPKFWAQKHMAHEMAEESISFLDWIGKSDGEDGHDSEEDISGG</sequence>
<evidence type="ECO:0000313" key="3">
    <source>
        <dbReference type="Proteomes" id="UP000807469"/>
    </source>
</evidence>
<organism evidence="2 3">
    <name type="scientific">Pholiota conissans</name>
    <dbReference type="NCBI Taxonomy" id="109636"/>
    <lineage>
        <taxon>Eukaryota</taxon>
        <taxon>Fungi</taxon>
        <taxon>Dikarya</taxon>
        <taxon>Basidiomycota</taxon>
        <taxon>Agaricomycotina</taxon>
        <taxon>Agaricomycetes</taxon>
        <taxon>Agaricomycetidae</taxon>
        <taxon>Agaricales</taxon>
        <taxon>Agaricineae</taxon>
        <taxon>Strophariaceae</taxon>
        <taxon>Pholiota</taxon>
    </lineage>
</organism>
<dbReference type="OrthoDB" id="6423603at2759"/>
<protein>
    <recommendedName>
        <fullName evidence="1">DUF3074 domain-containing protein</fullName>
    </recommendedName>
</protein>
<dbReference type="PANTHER" id="PTHR40370">
    <property type="entry name" value="EXPRESSED PROTEIN"/>
    <property type="match status" value="1"/>
</dbReference>
<dbReference type="Pfam" id="PF11274">
    <property type="entry name" value="DUF3074"/>
    <property type="match status" value="1"/>
</dbReference>
<dbReference type="SUPFAM" id="SSF55961">
    <property type="entry name" value="Bet v1-like"/>
    <property type="match status" value="1"/>
</dbReference>
<reference evidence="2" key="1">
    <citation type="submission" date="2020-11" db="EMBL/GenBank/DDBJ databases">
        <authorList>
            <consortium name="DOE Joint Genome Institute"/>
            <person name="Ahrendt S."/>
            <person name="Riley R."/>
            <person name="Andreopoulos W."/>
            <person name="Labutti K."/>
            <person name="Pangilinan J."/>
            <person name="Ruiz-Duenas F.J."/>
            <person name="Barrasa J.M."/>
            <person name="Sanchez-Garcia M."/>
            <person name="Camarero S."/>
            <person name="Miyauchi S."/>
            <person name="Serrano A."/>
            <person name="Linde D."/>
            <person name="Babiker R."/>
            <person name="Drula E."/>
            <person name="Ayuso-Fernandez I."/>
            <person name="Pacheco R."/>
            <person name="Padilla G."/>
            <person name="Ferreira P."/>
            <person name="Barriuso J."/>
            <person name="Kellner H."/>
            <person name="Castanera R."/>
            <person name="Alfaro M."/>
            <person name="Ramirez L."/>
            <person name="Pisabarro A.G."/>
            <person name="Kuo A."/>
            <person name="Tritt A."/>
            <person name="Lipzen A."/>
            <person name="He G."/>
            <person name="Yan M."/>
            <person name="Ng V."/>
            <person name="Cullen D."/>
            <person name="Martin F."/>
            <person name="Rosso M.-N."/>
            <person name="Henrissat B."/>
            <person name="Hibbett D."/>
            <person name="Martinez A.T."/>
            <person name="Grigoriev I.V."/>
        </authorList>
    </citation>
    <scope>NUCLEOTIDE SEQUENCE</scope>
    <source>
        <strain evidence="2">CIRM-BRFM 674</strain>
    </source>
</reference>
<dbReference type="InterPro" id="IPR024500">
    <property type="entry name" value="DUF3074"/>
</dbReference>
<accession>A0A9P6D532</accession>
<dbReference type="Gene3D" id="3.30.530.20">
    <property type="match status" value="1"/>
</dbReference>
<dbReference type="EMBL" id="MU155151">
    <property type="protein sequence ID" value="KAF9483655.1"/>
    <property type="molecule type" value="Genomic_DNA"/>
</dbReference>
<dbReference type="AlphaFoldDB" id="A0A9P6D532"/>
<dbReference type="InterPro" id="IPR023393">
    <property type="entry name" value="START-like_dom_sf"/>
</dbReference>
<dbReference type="PANTHER" id="PTHR40370:SF1">
    <property type="entry name" value="DUF3074 DOMAIN-CONTAINING PROTEIN"/>
    <property type="match status" value="1"/>
</dbReference>